<keyword evidence="5" id="KW-1185">Reference proteome</keyword>
<evidence type="ECO:0000313" key="4">
    <source>
        <dbReference type="EMBL" id="CAL1160089.1"/>
    </source>
</evidence>
<feature type="region of interest" description="Disordered" evidence="1">
    <location>
        <begin position="386"/>
        <end position="415"/>
    </location>
</feature>
<feature type="signal peptide" evidence="2">
    <location>
        <begin position="1"/>
        <end position="27"/>
    </location>
</feature>
<evidence type="ECO:0000256" key="2">
    <source>
        <dbReference type="SAM" id="SignalP"/>
    </source>
</evidence>
<evidence type="ECO:0000256" key="1">
    <source>
        <dbReference type="SAM" id="MobiDB-lite"/>
    </source>
</evidence>
<dbReference type="AlphaFoldDB" id="A0A9P1D9L8"/>
<reference evidence="3" key="1">
    <citation type="submission" date="2022-10" db="EMBL/GenBank/DDBJ databases">
        <authorList>
            <person name="Chen Y."/>
            <person name="Dougan E. K."/>
            <person name="Chan C."/>
            <person name="Rhodes N."/>
            <person name="Thang M."/>
        </authorList>
    </citation>
    <scope>NUCLEOTIDE SEQUENCE</scope>
</reference>
<dbReference type="EMBL" id="CAMXCT030003890">
    <property type="protein sequence ID" value="CAL4794026.1"/>
    <property type="molecule type" value="Genomic_DNA"/>
</dbReference>
<evidence type="ECO:0000313" key="5">
    <source>
        <dbReference type="Proteomes" id="UP001152797"/>
    </source>
</evidence>
<dbReference type="OrthoDB" id="413538at2759"/>
<feature type="compositionally biased region" description="Basic and acidic residues" evidence="1">
    <location>
        <begin position="386"/>
        <end position="396"/>
    </location>
</feature>
<dbReference type="EMBL" id="CAMXCT010003890">
    <property type="protein sequence ID" value="CAI4006714.1"/>
    <property type="molecule type" value="Genomic_DNA"/>
</dbReference>
<gene>
    <name evidence="3" type="ORF">C1SCF055_LOCUS32328</name>
</gene>
<keyword evidence="2" id="KW-0732">Signal</keyword>
<organism evidence="3">
    <name type="scientific">Cladocopium goreaui</name>
    <dbReference type="NCBI Taxonomy" id="2562237"/>
    <lineage>
        <taxon>Eukaryota</taxon>
        <taxon>Sar</taxon>
        <taxon>Alveolata</taxon>
        <taxon>Dinophyceae</taxon>
        <taxon>Suessiales</taxon>
        <taxon>Symbiodiniaceae</taxon>
        <taxon>Cladocopium</taxon>
    </lineage>
</organism>
<proteinExistence type="predicted"/>
<protein>
    <submittedName>
        <fullName evidence="3">Uncharacterized protein</fullName>
    </submittedName>
</protein>
<dbReference type="Proteomes" id="UP001152797">
    <property type="component" value="Unassembled WGS sequence"/>
</dbReference>
<evidence type="ECO:0000313" key="3">
    <source>
        <dbReference type="EMBL" id="CAI4006714.1"/>
    </source>
</evidence>
<dbReference type="EMBL" id="CAMXCT020003890">
    <property type="protein sequence ID" value="CAL1160089.1"/>
    <property type="molecule type" value="Genomic_DNA"/>
</dbReference>
<name>A0A9P1D9L8_9DINO</name>
<sequence>MIGIAMAQVVVLLILLVWWLEIPRCQQSEYQVVEFYSGVGRIAELAAKVGFVAAAVDKDYGMDYAKKNTKRSPMDINSNAGLILAIHILLFGEWEQICAFYAIVCSSWVPVNRGSTGRSIMTPLGCEDYPNVRASNKMTSRTVILIWITVLMGGTYFMENPQNSLVALHPRYIWMLGQLRKIDVFTYKIAFWMRKYSSLSWKRTWVWSSTPLIRALDLGPLTEQERFTSRPTTTRYKDAKGKTRFKGNTNLKRSQQYTYKFAGKLIRLVGEVRKQKVHLPIEVSSDSIFNLFEKMKWDQQSIAWEQEADLRKVLQYARGSKLLRLWMVRHLESRVFSSETLVAGVDMVEMGAGLPSPPSDTFELMQELASLEAMKAQMEAEVKADIDEPVAHEDPYGRAGLAEHTGATGEETQED</sequence>
<accession>A0A9P1D9L8</accession>
<feature type="chain" id="PRO_5043271108" evidence="2">
    <location>
        <begin position="28"/>
        <end position="415"/>
    </location>
</feature>
<comment type="caution">
    <text evidence="3">The sequence shown here is derived from an EMBL/GenBank/DDBJ whole genome shotgun (WGS) entry which is preliminary data.</text>
</comment>
<reference evidence="4" key="2">
    <citation type="submission" date="2024-04" db="EMBL/GenBank/DDBJ databases">
        <authorList>
            <person name="Chen Y."/>
            <person name="Shah S."/>
            <person name="Dougan E. K."/>
            <person name="Thang M."/>
            <person name="Chan C."/>
        </authorList>
    </citation>
    <scope>NUCLEOTIDE SEQUENCE [LARGE SCALE GENOMIC DNA]</scope>
</reference>